<organism evidence="1 2">
    <name type="scientific">Paraburkholderia diazotrophica</name>
    <dbReference type="NCBI Taxonomy" id="667676"/>
    <lineage>
        <taxon>Bacteria</taxon>
        <taxon>Pseudomonadati</taxon>
        <taxon>Pseudomonadota</taxon>
        <taxon>Betaproteobacteria</taxon>
        <taxon>Burkholderiales</taxon>
        <taxon>Burkholderiaceae</taxon>
        <taxon>Paraburkholderia</taxon>
    </lineage>
</organism>
<gene>
    <name evidence="1" type="ORF">SAMN05192539_10837</name>
</gene>
<dbReference type="EMBL" id="FNYE01000083">
    <property type="protein sequence ID" value="SEK14092.1"/>
    <property type="molecule type" value="Genomic_DNA"/>
</dbReference>
<evidence type="ECO:0000313" key="1">
    <source>
        <dbReference type="EMBL" id="SEK14092.1"/>
    </source>
</evidence>
<accession>A0A1H7EPZ5</accession>
<protein>
    <submittedName>
        <fullName evidence="1">Uncharacterized protein</fullName>
    </submittedName>
</protein>
<sequence length="44" mass="4953">MARVADCVPRGAYGGLYSQVFLAQTKKPARRRTAWRAEAVRDKT</sequence>
<proteinExistence type="predicted"/>
<keyword evidence="2" id="KW-1185">Reference proteome</keyword>
<dbReference type="AlphaFoldDB" id="A0A1H7EPZ5"/>
<evidence type="ECO:0000313" key="2">
    <source>
        <dbReference type="Proteomes" id="UP000198866"/>
    </source>
</evidence>
<dbReference type="Proteomes" id="UP000198866">
    <property type="component" value="Unassembled WGS sequence"/>
</dbReference>
<reference evidence="2" key="1">
    <citation type="submission" date="2016-10" db="EMBL/GenBank/DDBJ databases">
        <authorList>
            <person name="Varghese N."/>
            <person name="Submissions S."/>
        </authorList>
    </citation>
    <scope>NUCLEOTIDE SEQUENCE [LARGE SCALE GENOMIC DNA]</scope>
    <source>
        <strain evidence="2">LMG 26031</strain>
    </source>
</reference>
<name>A0A1H7EPZ5_9BURK</name>